<accession>A0A3B0Y8L7</accession>
<dbReference type="EMBL" id="UOFJ01000617">
    <property type="protein sequence ID" value="VAW71682.1"/>
    <property type="molecule type" value="Genomic_DNA"/>
</dbReference>
<gene>
    <name evidence="1" type="ORF">MNBD_GAMMA10-2849</name>
</gene>
<sequence length="254" mass="29295">MHCQPVPSTSRLLHNMDVIMKPFNTGCRFLFDTDKYLDANALLTLFSNESLSFILHPGDSKDFYNYTRGFSAKKQGAMLFEVDQRVRPEGNNVDMGYGTFTAFDAPVLTDEDISEIRFARNKQIPAIYKVNTDRLLQLPETGRYQLKFKSIRTYIKYYLLNYNDIDNLKIADVEEKIEFSQKEEQLDNGRLAQVFTSTQAVVSMYQSARHFQLVDTSSATQRVIMDYMPLPKPGHYFTEQIAGERVVVSEVFIN</sequence>
<name>A0A3B0Y8L7_9ZZZZ</name>
<proteinExistence type="predicted"/>
<evidence type="ECO:0000313" key="1">
    <source>
        <dbReference type="EMBL" id="VAW71682.1"/>
    </source>
</evidence>
<organism evidence="1">
    <name type="scientific">hydrothermal vent metagenome</name>
    <dbReference type="NCBI Taxonomy" id="652676"/>
    <lineage>
        <taxon>unclassified sequences</taxon>
        <taxon>metagenomes</taxon>
        <taxon>ecological metagenomes</taxon>
    </lineage>
</organism>
<dbReference type="AlphaFoldDB" id="A0A3B0Y8L7"/>
<reference evidence="1" key="1">
    <citation type="submission" date="2018-06" db="EMBL/GenBank/DDBJ databases">
        <authorList>
            <person name="Zhirakovskaya E."/>
        </authorList>
    </citation>
    <scope>NUCLEOTIDE SEQUENCE</scope>
</reference>
<protein>
    <submittedName>
        <fullName evidence="1">Uncharacterized protein</fullName>
    </submittedName>
</protein>